<gene>
    <name evidence="13" type="ORF">BXYJ_LOCUS8980</name>
</gene>
<dbReference type="OrthoDB" id="2129491at2759"/>
<evidence type="ECO:0000256" key="10">
    <source>
        <dbReference type="ARBA" id="ARBA00049233"/>
    </source>
</evidence>
<keyword evidence="2" id="KW-0560">Oxidoreductase</keyword>
<comment type="catalytic activity">
    <reaction evidence="9">
        <text>(1R,2R)-1,2-dihydrobenzene-1,2-diol + NADP(+) = catechol + NADPH + H(+)</text>
        <dbReference type="Rhea" id="RHEA:16729"/>
        <dbReference type="ChEBI" id="CHEBI:10702"/>
        <dbReference type="ChEBI" id="CHEBI:15378"/>
        <dbReference type="ChEBI" id="CHEBI:18135"/>
        <dbReference type="ChEBI" id="CHEBI:57783"/>
        <dbReference type="ChEBI" id="CHEBI:58349"/>
        <dbReference type="EC" id="1.3.1.20"/>
    </reaction>
</comment>
<dbReference type="InterPro" id="IPR000683">
    <property type="entry name" value="Gfo/Idh/MocA-like_OxRdtase_N"/>
</dbReference>
<dbReference type="PANTHER" id="PTHR22604">
    <property type="entry name" value="OXIDOREDUCTASES"/>
    <property type="match status" value="1"/>
</dbReference>
<dbReference type="AlphaFoldDB" id="A0A7I8WT06"/>
<feature type="domain" description="Gfo/Idh/MocA-like oxidoreductase N-terminal" evidence="11">
    <location>
        <begin position="3"/>
        <end position="124"/>
    </location>
</feature>
<comment type="catalytic activity">
    <reaction evidence="10">
        <text>D-xylose + NADP(+) = D-xylono-1,5-lactone + NADPH + H(+)</text>
        <dbReference type="Rhea" id="RHEA:22000"/>
        <dbReference type="ChEBI" id="CHEBI:15378"/>
        <dbReference type="ChEBI" id="CHEBI:15867"/>
        <dbReference type="ChEBI" id="CHEBI:53455"/>
        <dbReference type="ChEBI" id="CHEBI:57783"/>
        <dbReference type="ChEBI" id="CHEBI:58349"/>
        <dbReference type="EC" id="1.1.1.179"/>
    </reaction>
</comment>
<dbReference type="Proteomes" id="UP000582659">
    <property type="component" value="Unassembled WGS sequence"/>
</dbReference>
<keyword evidence="14" id="KW-1185">Reference proteome</keyword>
<dbReference type="PANTHER" id="PTHR22604:SF105">
    <property type="entry name" value="TRANS-1,2-DIHYDROBENZENE-1,2-DIOL DEHYDROGENASE"/>
    <property type="match status" value="1"/>
</dbReference>
<evidence type="ECO:0000259" key="12">
    <source>
        <dbReference type="Pfam" id="PF22725"/>
    </source>
</evidence>
<evidence type="ECO:0000256" key="8">
    <source>
        <dbReference type="ARBA" id="ARBA00043025"/>
    </source>
</evidence>
<feature type="domain" description="GFO/IDH/MocA-like oxidoreductase" evidence="12">
    <location>
        <begin position="134"/>
        <end position="245"/>
    </location>
</feature>
<reference evidence="13" key="1">
    <citation type="submission" date="2020-09" db="EMBL/GenBank/DDBJ databases">
        <authorList>
            <person name="Kikuchi T."/>
        </authorList>
    </citation>
    <scope>NUCLEOTIDE SEQUENCE</scope>
    <source>
        <strain evidence="13">Ka4C1</strain>
    </source>
</reference>
<dbReference type="GO" id="GO:0047115">
    <property type="term" value="F:trans-1,2-dihydrobenzene-1,2-diol dehydrogenase activity"/>
    <property type="evidence" value="ECO:0007669"/>
    <property type="project" value="UniProtKB-EC"/>
</dbReference>
<evidence type="ECO:0000256" key="9">
    <source>
        <dbReference type="ARBA" id="ARBA00047423"/>
    </source>
</evidence>
<evidence type="ECO:0000259" key="11">
    <source>
        <dbReference type="Pfam" id="PF01408"/>
    </source>
</evidence>
<evidence type="ECO:0000256" key="5">
    <source>
        <dbReference type="ARBA" id="ARBA00040603"/>
    </source>
</evidence>
<dbReference type="SMR" id="A0A7I8WT06"/>
<evidence type="ECO:0000313" key="14">
    <source>
        <dbReference type="Proteomes" id="UP000659654"/>
    </source>
</evidence>
<dbReference type="Gene3D" id="3.30.360.10">
    <property type="entry name" value="Dihydrodipicolinate Reductase, domain 2"/>
    <property type="match status" value="1"/>
</dbReference>
<comment type="caution">
    <text evidence="13">The sequence shown here is derived from an EMBL/GenBank/DDBJ whole genome shotgun (WGS) entry which is preliminary data.</text>
</comment>
<comment type="similarity">
    <text evidence="1">Belongs to the Gfo/Idh/MocA family.</text>
</comment>
<dbReference type="SUPFAM" id="SSF51735">
    <property type="entry name" value="NAD(P)-binding Rossmann-fold domains"/>
    <property type="match status" value="1"/>
</dbReference>
<sequence>MALRWGIIGCGFISNDFVRSLSVAKENHKVVAAAASTLQRAEDFIKKVGLTNVKAYGSYDELLADNNVDVAYIGLLNDCHVTWTVKAIKAGKHVLCEKPLGVNVKEVKLMIETAKSEKKFLMEAFWSRFFPVWLDIKEKIAARDLGDLRVVNINFGVLLADTRKDVTKGSTPLYDIGLYTVSLALYAFGKKPSSVDAIGAKDKHGADAWANITLQFGDDQRAVLYYDANNRPVNNAILNFENGSIQIPDFFWCPNEYTLINRKTNEHTTISHSYPGSQDNYHYNHSSGLSYEADHVYKKIQEGQIESERMSHDDSVAIHEVLEKVRKDLGVVFPQD</sequence>
<dbReference type="EC" id="1.3.1.20" evidence="3"/>
<accession>A0A7I8WT06</accession>
<dbReference type="EMBL" id="CAJFDI010000004">
    <property type="protein sequence ID" value="CAD5226308.1"/>
    <property type="molecule type" value="Genomic_DNA"/>
</dbReference>
<organism evidence="13 14">
    <name type="scientific">Bursaphelenchus xylophilus</name>
    <name type="common">Pinewood nematode worm</name>
    <name type="synonym">Aphelenchoides xylophilus</name>
    <dbReference type="NCBI Taxonomy" id="6326"/>
    <lineage>
        <taxon>Eukaryota</taxon>
        <taxon>Metazoa</taxon>
        <taxon>Ecdysozoa</taxon>
        <taxon>Nematoda</taxon>
        <taxon>Chromadorea</taxon>
        <taxon>Rhabditida</taxon>
        <taxon>Tylenchina</taxon>
        <taxon>Tylenchomorpha</taxon>
        <taxon>Aphelenchoidea</taxon>
        <taxon>Aphelenchoididae</taxon>
        <taxon>Bursaphelenchus</taxon>
    </lineage>
</organism>
<evidence type="ECO:0000256" key="6">
    <source>
        <dbReference type="ARBA" id="ARBA00042926"/>
    </source>
</evidence>
<dbReference type="InterPro" id="IPR055170">
    <property type="entry name" value="GFO_IDH_MocA-like_dom"/>
</dbReference>
<dbReference type="EMBL" id="CAJFCV020000004">
    <property type="protein sequence ID" value="CAG9115720.1"/>
    <property type="molecule type" value="Genomic_DNA"/>
</dbReference>
<dbReference type="EC" id="1.1.1.179" evidence="4"/>
<evidence type="ECO:0000256" key="3">
    <source>
        <dbReference type="ARBA" id="ARBA00038853"/>
    </source>
</evidence>
<evidence type="ECO:0000313" key="13">
    <source>
        <dbReference type="EMBL" id="CAD5226308.1"/>
    </source>
</evidence>
<proteinExistence type="inferred from homology"/>
<evidence type="ECO:0000256" key="2">
    <source>
        <dbReference type="ARBA" id="ARBA00023002"/>
    </source>
</evidence>
<protein>
    <recommendedName>
        <fullName evidence="5">Trans-1,2-dihydrobenzene-1,2-diol dehydrogenase</fullName>
        <ecNumber evidence="4">1.1.1.179</ecNumber>
        <ecNumber evidence="3">1.3.1.20</ecNumber>
    </recommendedName>
    <alternativeName>
        <fullName evidence="8">D-xylose 1-dehydrogenase</fullName>
    </alternativeName>
    <alternativeName>
        <fullName evidence="7">D-xylose-NADP dehydrogenase</fullName>
    </alternativeName>
    <alternativeName>
        <fullName evidence="6">Dimeric dihydrodiol dehydrogenase</fullName>
    </alternativeName>
</protein>
<dbReference type="InterPro" id="IPR036291">
    <property type="entry name" value="NAD(P)-bd_dom_sf"/>
</dbReference>
<dbReference type="GO" id="GO:0000166">
    <property type="term" value="F:nucleotide binding"/>
    <property type="evidence" value="ECO:0007669"/>
    <property type="project" value="InterPro"/>
</dbReference>
<name>A0A7I8WT06_BURXY</name>
<dbReference type="Pfam" id="PF01408">
    <property type="entry name" value="GFO_IDH_MocA"/>
    <property type="match status" value="1"/>
</dbReference>
<dbReference type="Pfam" id="PF22725">
    <property type="entry name" value="GFO_IDH_MocA_C3"/>
    <property type="match status" value="1"/>
</dbReference>
<dbReference type="Proteomes" id="UP000659654">
    <property type="component" value="Unassembled WGS sequence"/>
</dbReference>
<dbReference type="InterPro" id="IPR050984">
    <property type="entry name" value="Gfo/Idh/MocA_domain"/>
</dbReference>
<dbReference type="GO" id="GO:0047837">
    <property type="term" value="F:D-xylose 1-dehydrogenase (NADP+) activity"/>
    <property type="evidence" value="ECO:0007669"/>
    <property type="project" value="UniProtKB-EC"/>
</dbReference>
<evidence type="ECO:0000256" key="1">
    <source>
        <dbReference type="ARBA" id="ARBA00010928"/>
    </source>
</evidence>
<dbReference type="Gene3D" id="3.40.50.720">
    <property type="entry name" value="NAD(P)-binding Rossmann-like Domain"/>
    <property type="match status" value="1"/>
</dbReference>
<evidence type="ECO:0000256" key="4">
    <source>
        <dbReference type="ARBA" id="ARBA00038984"/>
    </source>
</evidence>
<dbReference type="SUPFAM" id="SSF55347">
    <property type="entry name" value="Glyceraldehyde-3-phosphate dehydrogenase-like, C-terminal domain"/>
    <property type="match status" value="1"/>
</dbReference>
<evidence type="ECO:0000256" key="7">
    <source>
        <dbReference type="ARBA" id="ARBA00042988"/>
    </source>
</evidence>